<name>A0AAV9GA89_9PEZI</name>
<dbReference type="AlphaFoldDB" id="A0AAV9GA89"/>
<accession>A0AAV9GA89</accession>
<sequence length="214" mass="23327">MCAHAQVFPQMAPVSIRPLIPSSQFYLASGTVSLDIALRKVLVIFDHDVNSYKLPRGRKDWGEPLTATATRETFEETGYHTTLLPVPLSTRASQPASALSDPSHPYHAEAKAARYIEEGYTLLANSARLTEPFALMQHYQSDGTLAVVLWYVGVADSTVQPVSGTQMEGENYEARWVAYDEAPGLMVNSVYAEVVKGALVLAEAAQQTVTSTAH</sequence>
<dbReference type="InterPro" id="IPR020084">
    <property type="entry name" value="NUDIX_hydrolase_CS"/>
</dbReference>
<comment type="caution">
    <text evidence="3">The sequence shown here is derived from an EMBL/GenBank/DDBJ whole genome shotgun (WGS) entry which is preliminary data.</text>
</comment>
<dbReference type="SUPFAM" id="SSF55811">
    <property type="entry name" value="Nudix"/>
    <property type="match status" value="1"/>
</dbReference>
<dbReference type="Gene3D" id="3.90.79.10">
    <property type="entry name" value="Nucleoside Triphosphate Pyrophosphohydrolase"/>
    <property type="match status" value="1"/>
</dbReference>
<reference evidence="3" key="2">
    <citation type="submission" date="2023-05" db="EMBL/GenBank/DDBJ databases">
        <authorList>
            <consortium name="Lawrence Berkeley National Laboratory"/>
            <person name="Steindorff A."/>
            <person name="Hensen N."/>
            <person name="Bonometti L."/>
            <person name="Westerberg I."/>
            <person name="Brannstrom I.O."/>
            <person name="Guillou S."/>
            <person name="Cros-Aarteil S."/>
            <person name="Calhoun S."/>
            <person name="Haridas S."/>
            <person name="Kuo A."/>
            <person name="Mondo S."/>
            <person name="Pangilinan J."/>
            <person name="Riley R."/>
            <person name="Labutti K."/>
            <person name="Andreopoulos B."/>
            <person name="Lipzen A."/>
            <person name="Chen C."/>
            <person name="Yanf M."/>
            <person name="Daum C."/>
            <person name="Ng V."/>
            <person name="Clum A."/>
            <person name="Ohm R."/>
            <person name="Martin F."/>
            <person name="Silar P."/>
            <person name="Natvig D."/>
            <person name="Lalanne C."/>
            <person name="Gautier V."/>
            <person name="Ament-Velasquez S.L."/>
            <person name="Kruys A."/>
            <person name="Hutchinson M.I."/>
            <person name="Powell A.J."/>
            <person name="Barry K."/>
            <person name="Miller A.N."/>
            <person name="Grigoriev I.V."/>
            <person name="Debuchy R."/>
            <person name="Gladieux P."/>
            <person name="Thoren M.H."/>
            <person name="Johannesson H."/>
        </authorList>
    </citation>
    <scope>NUCLEOTIDE SEQUENCE</scope>
    <source>
        <strain evidence="3">PSN243</strain>
    </source>
</reference>
<keyword evidence="4" id="KW-1185">Reference proteome</keyword>
<dbReference type="InterPro" id="IPR000086">
    <property type="entry name" value="NUDIX_hydrolase_dom"/>
</dbReference>
<evidence type="ECO:0000313" key="4">
    <source>
        <dbReference type="Proteomes" id="UP001321760"/>
    </source>
</evidence>
<dbReference type="InterPro" id="IPR015797">
    <property type="entry name" value="NUDIX_hydrolase-like_dom_sf"/>
</dbReference>
<dbReference type="GO" id="GO:0016787">
    <property type="term" value="F:hydrolase activity"/>
    <property type="evidence" value="ECO:0007669"/>
    <property type="project" value="UniProtKB-KW"/>
</dbReference>
<evidence type="ECO:0000256" key="1">
    <source>
        <dbReference type="ARBA" id="ARBA00022801"/>
    </source>
</evidence>
<gene>
    <name evidence="3" type="ORF">QBC34DRAFT_167189</name>
</gene>
<organism evidence="3 4">
    <name type="scientific">Podospora aff. communis PSN243</name>
    <dbReference type="NCBI Taxonomy" id="3040156"/>
    <lineage>
        <taxon>Eukaryota</taxon>
        <taxon>Fungi</taxon>
        <taxon>Dikarya</taxon>
        <taxon>Ascomycota</taxon>
        <taxon>Pezizomycotina</taxon>
        <taxon>Sordariomycetes</taxon>
        <taxon>Sordariomycetidae</taxon>
        <taxon>Sordariales</taxon>
        <taxon>Podosporaceae</taxon>
        <taxon>Podospora</taxon>
    </lineage>
</organism>
<keyword evidence="1" id="KW-0378">Hydrolase</keyword>
<dbReference type="EMBL" id="MU865969">
    <property type="protein sequence ID" value="KAK4445064.1"/>
    <property type="molecule type" value="Genomic_DNA"/>
</dbReference>
<evidence type="ECO:0000259" key="2">
    <source>
        <dbReference type="PROSITE" id="PS51462"/>
    </source>
</evidence>
<dbReference type="PROSITE" id="PS00893">
    <property type="entry name" value="NUDIX_BOX"/>
    <property type="match status" value="1"/>
</dbReference>
<dbReference type="Proteomes" id="UP001321760">
    <property type="component" value="Unassembled WGS sequence"/>
</dbReference>
<evidence type="ECO:0000313" key="3">
    <source>
        <dbReference type="EMBL" id="KAK4445064.1"/>
    </source>
</evidence>
<proteinExistence type="predicted"/>
<dbReference type="PROSITE" id="PS51462">
    <property type="entry name" value="NUDIX"/>
    <property type="match status" value="1"/>
</dbReference>
<reference evidence="3" key="1">
    <citation type="journal article" date="2023" name="Mol. Phylogenet. Evol.">
        <title>Genome-scale phylogeny and comparative genomics of the fungal order Sordariales.</title>
        <authorList>
            <person name="Hensen N."/>
            <person name="Bonometti L."/>
            <person name="Westerberg I."/>
            <person name="Brannstrom I.O."/>
            <person name="Guillou S."/>
            <person name="Cros-Aarteil S."/>
            <person name="Calhoun S."/>
            <person name="Haridas S."/>
            <person name="Kuo A."/>
            <person name="Mondo S."/>
            <person name="Pangilinan J."/>
            <person name="Riley R."/>
            <person name="LaButti K."/>
            <person name="Andreopoulos B."/>
            <person name="Lipzen A."/>
            <person name="Chen C."/>
            <person name="Yan M."/>
            <person name="Daum C."/>
            <person name="Ng V."/>
            <person name="Clum A."/>
            <person name="Steindorff A."/>
            <person name="Ohm R.A."/>
            <person name="Martin F."/>
            <person name="Silar P."/>
            <person name="Natvig D.O."/>
            <person name="Lalanne C."/>
            <person name="Gautier V."/>
            <person name="Ament-Velasquez S.L."/>
            <person name="Kruys A."/>
            <person name="Hutchinson M.I."/>
            <person name="Powell A.J."/>
            <person name="Barry K."/>
            <person name="Miller A.N."/>
            <person name="Grigoriev I.V."/>
            <person name="Debuchy R."/>
            <person name="Gladieux P."/>
            <person name="Hiltunen Thoren M."/>
            <person name="Johannesson H."/>
        </authorList>
    </citation>
    <scope>NUCLEOTIDE SEQUENCE</scope>
    <source>
        <strain evidence="3">PSN243</strain>
    </source>
</reference>
<feature type="domain" description="Nudix hydrolase" evidence="2">
    <location>
        <begin position="9"/>
        <end position="199"/>
    </location>
</feature>
<protein>
    <recommendedName>
        <fullName evidence="2">Nudix hydrolase domain-containing protein</fullName>
    </recommendedName>
</protein>